<evidence type="ECO:0000313" key="2">
    <source>
        <dbReference type="EMBL" id="QOZ60139.1"/>
    </source>
</evidence>
<accession>A0ABX6UGY2</accession>
<sequence>MSGNLLDRLISPQALSWRFAVHVVLVTLAFHTCAWLLYAIAEPPAPSEFGYLILLIGWPIPSYWAIFFLAALSDPTDSMHRWRVWVSWLVVSYPFAGAYLMMLFGRRDAVEGIAFLPIILIPFSPVIALVGAVAGQLLWYLYQFLKSALRKVRRQHAD</sequence>
<evidence type="ECO:0000313" key="3">
    <source>
        <dbReference type="Proteomes" id="UP000593880"/>
    </source>
</evidence>
<feature type="transmembrane region" description="Helical" evidence="1">
    <location>
        <begin position="84"/>
        <end position="102"/>
    </location>
</feature>
<evidence type="ECO:0000256" key="1">
    <source>
        <dbReference type="SAM" id="Phobius"/>
    </source>
</evidence>
<dbReference type="RefSeq" id="WP_128965734.1">
    <property type="nucleotide sequence ID" value="NZ_BMHC01000009.1"/>
</dbReference>
<reference evidence="2 3" key="1">
    <citation type="submission" date="2018-06" db="EMBL/GenBank/DDBJ databases">
        <title>Comparative genomics of rhizobia nodulating Arachis hypogaea in China.</title>
        <authorList>
            <person name="Li Y."/>
        </authorList>
    </citation>
    <scope>NUCLEOTIDE SEQUENCE [LARGE SCALE GENOMIC DNA]</scope>
    <source>
        <strain evidence="2 3">CCBAU 51658</strain>
    </source>
</reference>
<feature type="transmembrane region" description="Helical" evidence="1">
    <location>
        <begin position="52"/>
        <end position="72"/>
    </location>
</feature>
<organism evidence="2 3">
    <name type="scientific">Bradyrhizobium guangdongense</name>
    <dbReference type="NCBI Taxonomy" id="1325090"/>
    <lineage>
        <taxon>Bacteria</taxon>
        <taxon>Pseudomonadati</taxon>
        <taxon>Pseudomonadota</taxon>
        <taxon>Alphaproteobacteria</taxon>
        <taxon>Hyphomicrobiales</taxon>
        <taxon>Nitrobacteraceae</taxon>
        <taxon>Bradyrhizobium</taxon>
    </lineage>
</organism>
<feature type="transmembrane region" description="Helical" evidence="1">
    <location>
        <begin position="114"/>
        <end position="142"/>
    </location>
</feature>
<protein>
    <submittedName>
        <fullName evidence="2">Uncharacterized protein</fullName>
    </submittedName>
</protein>
<gene>
    <name evidence="2" type="ORF">XH86_16470</name>
</gene>
<proteinExistence type="predicted"/>
<feature type="transmembrane region" description="Helical" evidence="1">
    <location>
        <begin position="20"/>
        <end position="40"/>
    </location>
</feature>
<keyword evidence="1" id="KW-0812">Transmembrane</keyword>
<dbReference type="Proteomes" id="UP000593880">
    <property type="component" value="Chromosome"/>
</dbReference>
<keyword evidence="3" id="KW-1185">Reference proteome</keyword>
<keyword evidence="1" id="KW-0472">Membrane</keyword>
<dbReference type="EMBL" id="CP030057">
    <property type="protein sequence ID" value="QOZ60139.1"/>
    <property type="molecule type" value="Genomic_DNA"/>
</dbReference>
<name>A0ABX6UGY2_9BRAD</name>
<keyword evidence="1" id="KW-1133">Transmembrane helix</keyword>